<evidence type="ECO:0000313" key="2">
    <source>
        <dbReference type="EMBL" id="SNR72896.1"/>
    </source>
</evidence>
<dbReference type="AlphaFoldDB" id="A0A238YNQ4"/>
<evidence type="ECO:0000256" key="1">
    <source>
        <dbReference type="SAM" id="MobiDB-lite"/>
    </source>
</evidence>
<proteinExistence type="predicted"/>
<reference evidence="2 3" key="1">
    <citation type="submission" date="2017-06" db="EMBL/GenBank/DDBJ databases">
        <authorList>
            <person name="Kim H.J."/>
            <person name="Triplett B.A."/>
        </authorList>
    </citation>
    <scope>NUCLEOTIDE SEQUENCE [LARGE SCALE GENOMIC DNA]</scope>
    <source>
        <strain evidence="2 3">DSM 19316</strain>
    </source>
</reference>
<protein>
    <submittedName>
        <fullName evidence="2">Uncharacterized protein</fullName>
    </submittedName>
</protein>
<accession>A0A238YNQ4</accession>
<sequence>MYLCMSDEGLTDGGNDREPTEQVWNLNSEAPQEFRNKAWRLLGQTRKRDVFMTVRELADSEEPLQGASIARAAMDRPHFASMSTAPDLSDNGDLDALCDLLAGYRIPRLARPEHWYFVPFKSMCNYLVNPFHHPQSEKVQAAIEYVRTNQLCTNPESGPSHDGGNETDAESDLVPFDARSTAAHTYAQLSEHLRCTAPKLTFSEFRPDDFGAGVGKGLVIEGSLIAESMEIAPDCSDFQLKEKLDEVFTKYAEQVAHGKQVFRVGLYQDEDDDEHDKKDARLEAISDNSSFEEFDPNLGRNDITFRWVVQTIFIE</sequence>
<feature type="region of interest" description="Disordered" evidence="1">
    <location>
        <begin position="151"/>
        <end position="171"/>
    </location>
</feature>
<gene>
    <name evidence="2" type="ORF">SAMN06266787_11612</name>
</gene>
<organism evidence="2 3">
    <name type="scientific">Halorubrum ezzemoulense</name>
    <name type="common">Halorubrum chaoviator</name>
    <dbReference type="NCBI Taxonomy" id="337243"/>
    <lineage>
        <taxon>Archaea</taxon>
        <taxon>Methanobacteriati</taxon>
        <taxon>Methanobacteriota</taxon>
        <taxon>Stenosarchaea group</taxon>
        <taxon>Halobacteria</taxon>
        <taxon>Halobacteriales</taxon>
        <taxon>Haloferacaceae</taxon>
        <taxon>Halorubrum</taxon>
    </lineage>
</organism>
<name>A0A238YNQ4_HALEZ</name>
<dbReference type="Proteomes" id="UP000198297">
    <property type="component" value="Unassembled WGS sequence"/>
</dbReference>
<evidence type="ECO:0000313" key="3">
    <source>
        <dbReference type="Proteomes" id="UP000198297"/>
    </source>
</evidence>
<dbReference type="EMBL" id="FZNK01000016">
    <property type="protein sequence ID" value="SNR72896.1"/>
    <property type="molecule type" value="Genomic_DNA"/>
</dbReference>